<evidence type="ECO:0000256" key="1">
    <source>
        <dbReference type="SAM" id="Phobius"/>
    </source>
</evidence>
<keyword evidence="1" id="KW-1133">Transmembrane helix</keyword>
<dbReference type="Proteomes" id="UP000285908">
    <property type="component" value="Unassembled WGS sequence"/>
</dbReference>
<dbReference type="EMBL" id="RQXX01000001">
    <property type="protein sequence ID" value="RVV99174.1"/>
    <property type="molecule type" value="Genomic_DNA"/>
</dbReference>
<name>A0A438AKK4_9RHOB</name>
<organism evidence="2 3">
    <name type="scientific">Mesobaculum littorinae</name>
    <dbReference type="NCBI Taxonomy" id="2486419"/>
    <lineage>
        <taxon>Bacteria</taxon>
        <taxon>Pseudomonadati</taxon>
        <taxon>Pseudomonadota</taxon>
        <taxon>Alphaproteobacteria</taxon>
        <taxon>Rhodobacterales</taxon>
        <taxon>Roseobacteraceae</taxon>
        <taxon>Mesobaculum</taxon>
    </lineage>
</organism>
<dbReference type="Pfam" id="PF05437">
    <property type="entry name" value="AzlD"/>
    <property type="match status" value="1"/>
</dbReference>
<dbReference type="RefSeq" id="WP_127904615.1">
    <property type="nucleotide sequence ID" value="NZ_RQXX01000001.1"/>
</dbReference>
<protein>
    <submittedName>
        <fullName evidence="2">Branched-chain amino acid transporter</fullName>
    </submittedName>
</protein>
<gene>
    <name evidence="2" type="ORF">EKE94_00300</name>
</gene>
<accession>A0A438AKK4</accession>
<proteinExistence type="predicted"/>
<keyword evidence="1" id="KW-0472">Membrane</keyword>
<dbReference type="OrthoDB" id="8451232at2"/>
<evidence type="ECO:0000313" key="3">
    <source>
        <dbReference type="Proteomes" id="UP000285908"/>
    </source>
</evidence>
<feature type="transmembrane region" description="Helical" evidence="1">
    <location>
        <begin position="63"/>
        <end position="96"/>
    </location>
</feature>
<reference evidence="2 3" key="1">
    <citation type="submission" date="2018-11" db="EMBL/GenBank/DDBJ databases">
        <title>Mesobaculum littorinae gen. nov., sp. nov., isolated from Littorina scabra that represents a novel genus of the order Rhodobacteraceae.</title>
        <authorList>
            <person name="Li F."/>
        </authorList>
    </citation>
    <scope>NUCLEOTIDE SEQUENCE [LARGE SCALE GENOMIC DNA]</scope>
    <source>
        <strain evidence="2 3">M0103</strain>
    </source>
</reference>
<feature type="transmembrane region" description="Helical" evidence="1">
    <location>
        <begin position="6"/>
        <end position="26"/>
    </location>
</feature>
<comment type="caution">
    <text evidence="2">The sequence shown here is derived from an EMBL/GenBank/DDBJ whole genome shotgun (WGS) entry which is preliminary data.</text>
</comment>
<keyword evidence="1" id="KW-0812">Transmembrane</keyword>
<evidence type="ECO:0000313" key="2">
    <source>
        <dbReference type="EMBL" id="RVV99174.1"/>
    </source>
</evidence>
<keyword evidence="3" id="KW-1185">Reference proteome</keyword>
<sequence>MTGAHWAVIGLLAVGAFAIRVSGLVAGRRIRDSRHAWVLDDLPGLIVVSLVTSSLVGQPLLTWIAAAVALGIAILTDHVIATMAVGVSVFAALSWLGV</sequence>
<dbReference type="AlphaFoldDB" id="A0A438AKK4"/>
<dbReference type="InterPro" id="IPR008407">
    <property type="entry name" value="Brnchd-chn_aa_trnsp_AzlD"/>
</dbReference>